<proteinExistence type="predicted"/>
<keyword evidence="3" id="KW-1185">Reference proteome</keyword>
<keyword evidence="1" id="KW-0472">Membrane</keyword>
<dbReference type="Proteomes" id="UP000266673">
    <property type="component" value="Unassembled WGS sequence"/>
</dbReference>
<comment type="caution">
    <text evidence="2">The sequence shown here is derived from an EMBL/GenBank/DDBJ whole genome shotgun (WGS) entry which is preliminary data.</text>
</comment>
<evidence type="ECO:0000256" key="1">
    <source>
        <dbReference type="SAM" id="Phobius"/>
    </source>
</evidence>
<evidence type="ECO:0000313" key="3">
    <source>
        <dbReference type="Proteomes" id="UP000266673"/>
    </source>
</evidence>
<sequence>MFLSFLIFIITLEYIVFYVLLSRKKIISMLCIFSKNFKKWQKREYMQLCNYL</sequence>
<feature type="transmembrane region" description="Helical" evidence="1">
    <location>
        <begin position="6"/>
        <end position="21"/>
    </location>
</feature>
<keyword evidence="1" id="KW-1133">Transmembrane helix</keyword>
<protein>
    <submittedName>
        <fullName evidence="2">Uncharacterized protein</fullName>
    </submittedName>
</protein>
<accession>A0A397UNP9</accession>
<name>A0A397UNP9_9GLOM</name>
<evidence type="ECO:0000313" key="2">
    <source>
        <dbReference type="EMBL" id="RIB11131.1"/>
    </source>
</evidence>
<dbReference type="AlphaFoldDB" id="A0A397UNP9"/>
<gene>
    <name evidence="2" type="ORF">C2G38_2104396</name>
</gene>
<organism evidence="2 3">
    <name type="scientific">Gigaspora rosea</name>
    <dbReference type="NCBI Taxonomy" id="44941"/>
    <lineage>
        <taxon>Eukaryota</taxon>
        <taxon>Fungi</taxon>
        <taxon>Fungi incertae sedis</taxon>
        <taxon>Mucoromycota</taxon>
        <taxon>Glomeromycotina</taxon>
        <taxon>Glomeromycetes</taxon>
        <taxon>Diversisporales</taxon>
        <taxon>Gigasporaceae</taxon>
        <taxon>Gigaspora</taxon>
    </lineage>
</organism>
<dbReference type="EMBL" id="QKWP01001170">
    <property type="protein sequence ID" value="RIB11131.1"/>
    <property type="molecule type" value="Genomic_DNA"/>
</dbReference>
<reference evidence="2 3" key="1">
    <citation type="submission" date="2018-06" db="EMBL/GenBank/DDBJ databases">
        <title>Comparative genomics reveals the genomic features of Rhizophagus irregularis, R. cerebriforme, R. diaphanum and Gigaspora rosea, and their symbiotic lifestyle signature.</title>
        <authorList>
            <person name="Morin E."/>
            <person name="San Clemente H."/>
            <person name="Chen E.C.H."/>
            <person name="De La Providencia I."/>
            <person name="Hainaut M."/>
            <person name="Kuo A."/>
            <person name="Kohler A."/>
            <person name="Murat C."/>
            <person name="Tang N."/>
            <person name="Roy S."/>
            <person name="Loubradou J."/>
            <person name="Henrissat B."/>
            <person name="Grigoriev I.V."/>
            <person name="Corradi N."/>
            <person name="Roux C."/>
            <person name="Martin F.M."/>
        </authorList>
    </citation>
    <scope>NUCLEOTIDE SEQUENCE [LARGE SCALE GENOMIC DNA]</scope>
    <source>
        <strain evidence="2 3">DAOM 194757</strain>
    </source>
</reference>
<keyword evidence="1" id="KW-0812">Transmembrane</keyword>